<dbReference type="GO" id="GO:0016787">
    <property type="term" value="F:hydrolase activity"/>
    <property type="evidence" value="ECO:0007669"/>
    <property type="project" value="UniProtKB-KW"/>
</dbReference>
<comment type="caution">
    <text evidence="8">The sequence shown here is derived from an EMBL/GenBank/DDBJ whole genome shotgun (WGS) entry which is preliminary data.</text>
</comment>
<evidence type="ECO:0000259" key="6">
    <source>
        <dbReference type="Pfam" id="PF03755"/>
    </source>
</evidence>
<dbReference type="Proteomes" id="UP001232156">
    <property type="component" value="Unassembled WGS sequence"/>
</dbReference>
<name>A0ABU1D5H2_9BURK</name>
<accession>A0ABU1D5H2</accession>
<dbReference type="EMBL" id="JAUZQE010000012">
    <property type="protein sequence ID" value="MDR4125684.1"/>
    <property type="molecule type" value="Genomic_DNA"/>
</dbReference>
<dbReference type="InterPro" id="IPR013527">
    <property type="entry name" value="YicC-like_N"/>
</dbReference>
<evidence type="ECO:0000259" key="7">
    <source>
        <dbReference type="Pfam" id="PF08340"/>
    </source>
</evidence>
<evidence type="ECO:0000313" key="9">
    <source>
        <dbReference type="Proteomes" id="UP001232156"/>
    </source>
</evidence>
<evidence type="ECO:0000256" key="4">
    <source>
        <dbReference type="ARBA" id="ARBA00022801"/>
    </source>
</evidence>
<evidence type="ECO:0000256" key="3">
    <source>
        <dbReference type="ARBA" id="ARBA00022759"/>
    </source>
</evidence>
<dbReference type="PANTHER" id="PTHR30636:SF3">
    <property type="entry name" value="UPF0701 PROTEIN YICC"/>
    <property type="match status" value="1"/>
</dbReference>
<keyword evidence="9" id="KW-1185">Reference proteome</keyword>
<evidence type="ECO:0000256" key="2">
    <source>
        <dbReference type="ARBA" id="ARBA00022722"/>
    </source>
</evidence>
<dbReference type="Pfam" id="PF03755">
    <property type="entry name" value="YicC-like_N"/>
    <property type="match status" value="1"/>
</dbReference>
<protein>
    <submittedName>
        <fullName evidence="8">YicC/YloC family endoribonuclease</fullName>
        <ecNumber evidence="8">3.1.-.-</ecNumber>
    </submittedName>
</protein>
<reference evidence="8 9" key="1">
    <citation type="submission" date="2023-08" db="EMBL/GenBank/DDBJ databases">
        <title>Alcaligenaceae gen. nov., a novel taxon isolated from the sludge of Yixing Pesticide Factory.</title>
        <authorList>
            <person name="Ruan L."/>
        </authorList>
    </citation>
    <scope>NUCLEOTIDE SEQUENCE [LARGE SCALE GENOMIC DNA]</scope>
    <source>
        <strain evidence="8 9">LG-2</strain>
    </source>
</reference>
<keyword evidence="3" id="KW-0255">Endonuclease</keyword>
<gene>
    <name evidence="8" type="ORF">Q8947_06760</name>
</gene>
<keyword evidence="2" id="KW-0540">Nuclease</keyword>
<keyword evidence="4 8" id="KW-0378">Hydrolase</keyword>
<dbReference type="PANTHER" id="PTHR30636">
    <property type="entry name" value="UPF0701 PROTEIN YICC"/>
    <property type="match status" value="1"/>
</dbReference>
<organism evidence="8 9">
    <name type="scientific">Yanghanlia caeni</name>
    <dbReference type="NCBI Taxonomy" id="3064283"/>
    <lineage>
        <taxon>Bacteria</taxon>
        <taxon>Pseudomonadati</taxon>
        <taxon>Pseudomonadota</taxon>
        <taxon>Betaproteobacteria</taxon>
        <taxon>Burkholderiales</taxon>
        <taxon>Alcaligenaceae</taxon>
        <taxon>Yanghanlia</taxon>
    </lineage>
</organism>
<proteinExistence type="inferred from homology"/>
<dbReference type="Pfam" id="PF08340">
    <property type="entry name" value="YicC-like_C"/>
    <property type="match status" value="1"/>
</dbReference>
<dbReference type="NCBIfam" id="TIGR00255">
    <property type="entry name" value="YicC/YloC family endoribonuclease"/>
    <property type="match status" value="1"/>
</dbReference>
<evidence type="ECO:0000256" key="5">
    <source>
        <dbReference type="ARBA" id="ARBA00035648"/>
    </source>
</evidence>
<dbReference type="EC" id="3.1.-.-" evidence="8"/>
<dbReference type="RefSeq" id="WP_347286842.1">
    <property type="nucleotide sequence ID" value="NZ_JAUZQE010000012.1"/>
</dbReference>
<evidence type="ECO:0000313" key="8">
    <source>
        <dbReference type="EMBL" id="MDR4125684.1"/>
    </source>
</evidence>
<feature type="domain" description="Endoribonuclease YicC-like C-terminal" evidence="7">
    <location>
        <begin position="171"/>
        <end position="311"/>
    </location>
</feature>
<feature type="domain" description="Endoribonuclease YicC-like N-terminal" evidence="6">
    <location>
        <begin position="2"/>
        <end position="153"/>
    </location>
</feature>
<evidence type="ECO:0000256" key="1">
    <source>
        <dbReference type="ARBA" id="ARBA00001968"/>
    </source>
</evidence>
<dbReference type="InterPro" id="IPR013551">
    <property type="entry name" value="YicC-like_C"/>
</dbReference>
<dbReference type="InterPro" id="IPR005229">
    <property type="entry name" value="YicC/YloC-like"/>
</dbReference>
<comment type="similarity">
    <text evidence="5">Belongs to the YicC/YloC family.</text>
</comment>
<comment type="cofactor">
    <cofactor evidence="1">
        <name>a divalent metal cation</name>
        <dbReference type="ChEBI" id="CHEBI:60240"/>
    </cofactor>
</comment>
<sequence length="311" mass="34027">MIRSMTAFGSAKAETDQGTLNIEIRSVNSRFLDLNFRFPEELRMLEAPLREQISRAVTRGKVDVRLSYVRNILPDAAALDPTALTRMAELLAAARAVIPDVQAPRLNELLNAAQGGSGAPLDAETWNAMATEACGKALAELQAAREREGARLAEIMHDCARAMDTIVDEVERSLPHILEEHQQKLAQRLKDALLAASPDGFALITGEELSARIAQETSLFSLRIDVAEELARLRSHIAELSHILAGEADAAIENRPGKKGSAGKRLDFLFQEMNREANTLGSKAGALSMTRAAIDLKLLIEQMREQAQNIE</sequence>